<dbReference type="Gene3D" id="3.40.50.2300">
    <property type="match status" value="1"/>
</dbReference>
<dbReference type="Gene3D" id="3.30.450.20">
    <property type="entry name" value="PAS domain"/>
    <property type="match status" value="2"/>
</dbReference>
<keyword evidence="8" id="KW-0902">Two-component regulatory system</keyword>
<comment type="caution">
    <text evidence="14">The sequence shown here is derived from an EMBL/GenBank/DDBJ whole genome shotgun (WGS) entry which is preliminary data.</text>
</comment>
<dbReference type="InterPro" id="IPR036890">
    <property type="entry name" value="HATPase_C_sf"/>
</dbReference>
<dbReference type="SMART" id="SM00388">
    <property type="entry name" value="HisKA"/>
    <property type="match status" value="1"/>
</dbReference>
<evidence type="ECO:0000313" key="14">
    <source>
        <dbReference type="EMBL" id="RJF90401.1"/>
    </source>
</evidence>
<feature type="domain" description="Histidine kinase" evidence="10">
    <location>
        <begin position="304"/>
        <end position="529"/>
    </location>
</feature>
<dbReference type="PROSITE" id="PS50112">
    <property type="entry name" value="PAS"/>
    <property type="match status" value="1"/>
</dbReference>
<feature type="domain" description="PAC" evidence="13">
    <location>
        <begin position="75"/>
        <end position="127"/>
    </location>
</feature>
<dbReference type="OrthoDB" id="9796100at2"/>
<evidence type="ECO:0000256" key="5">
    <source>
        <dbReference type="ARBA" id="ARBA00022741"/>
    </source>
</evidence>
<dbReference type="SUPFAM" id="SSF47384">
    <property type="entry name" value="Homodimeric domain of signal transducing histidine kinase"/>
    <property type="match status" value="1"/>
</dbReference>
<dbReference type="SMART" id="SM00091">
    <property type="entry name" value="PAS"/>
    <property type="match status" value="2"/>
</dbReference>
<dbReference type="SMART" id="SM00448">
    <property type="entry name" value="REC"/>
    <property type="match status" value="1"/>
</dbReference>
<comment type="catalytic activity">
    <reaction evidence="1">
        <text>ATP + protein L-histidine = ADP + protein N-phospho-L-histidine.</text>
        <dbReference type="EC" id="2.7.13.3"/>
    </reaction>
</comment>
<accession>A0A418WK30</accession>
<dbReference type="PRINTS" id="PR00344">
    <property type="entry name" value="BCTRLSENSOR"/>
</dbReference>
<dbReference type="Pfam" id="PF02518">
    <property type="entry name" value="HATPase_c"/>
    <property type="match status" value="1"/>
</dbReference>
<dbReference type="InterPro" id="IPR011006">
    <property type="entry name" value="CheY-like_superfamily"/>
</dbReference>
<keyword evidence="7" id="KW-0067">ATP-binding</keyword>
<reference evidence="14 15" key="1">
    <citation type="submission" date="2018-09" db="EMBL/GenBank/DDBJ databases">
        <authorList>
            <person name="Zhu H."/>
        </authorList>
    </citation>
    <scope>NUCLEOTIDE SEQUENCE [LARGE SCALE GENOMIC DNA]</scope>
    <source>
        <strain evidence="14 15">K2R01-6</strain>
    </source>
</reference>
<dbReference type="AlphaFoldDB" id="A0A418WK30"/>
<dbReference type="GO" id="GO:0000155">
    <property type="term" value="F:phosphorelay sensor kinase activity"/>
    <property type="evidence" value="ECO:0007669"/>
    <property type="project" value="InterPro"/>
</dbReference>
<dbReference type="SUPFAM" id="SSF55874">
    <property type="entry name" value="ATPase domain of HSP90 chaperone/DNA topoisomerase II/histidine kinase"/>
    <property type="match status" value="1"/>
</dbReference>
<dbReference type="Proteomes" id="UP000286100">
    <property type="component" value="Unassembled WGS sequence"/>
</dbReference>
<dbReference type="InterPro" id="IPR035965">
    <property type="entry name" value="PAS-like_dom_sf"/>
</dbReference>
<dbReference type="InterPro" id="IPR003594">
    <property type="entry name" value="HATPase_dom"/>
</dbReference>
<dbReference type="SUPFAM" id="SSF55785">
    <property type="entry name" value="PYP-like sensor domain (PAS domain)"/>
    <property type="match status" value="2"/>
</dbReference>
<dbReference type="CDD" id="cd00130">
    <property type="entry name" value="PAS"/>
    <property type="match status" value="2"/>
</dbReference>
<dbReference type="Gene3D" id="3.30.565.10">
    <property type="entry name" value="Histidine kinase-like ATPase, C-terminal domain"/>
    <property type="match status" value="1"/>
</dbReference>
<dbReference type="GO" id="GO:0005524">
    <property type="term" value="F:ATP binding"/>
    <property type="evidence" value="ECO:0007669"/>
    <property type="project" value="UniProtKB-KW"/>
</dbReference>
<evidence type="ECO:0000256" key="1">
    <source>
        <dbReference type="ARBA" id="ARBA00000085"/>
    </source>
</evidence>
<protein>
    <recommendedName>
        <fullName evidence="2">histidine kinase</fullName>
        <ecNumber evidence="2">2.7.13.3</ecNumber>
    </recommendedName>
</protein>
<dbReference type="Pfam" id="PF08447">
    <property type="entry name" value="PAS_3"/>
    <property type="match status" value="1"/>
</dbReference>
<keyword evidence="4" id="KW-0808">Transferase</keyword>
<proteinExistence type="predicted"/>
<keyword evidence="5" id="KW-0547">Nucleotide-binding</keyword>
<evidence type="ECO:0000313" key="15">
    <source>
        <dbReference type="Proteomes" id="UP000286100"/>
    </source>
</evidence>
<dbReference type="PROSITE" id="PS50110">
    <property type="entry name" value="RESPONSE_REGULATORY"/>
    <property type="match status" value="1"/>
</dbReference>
<keyword evidence="6 14" id="KW-0418">Kinase</keyword>
<evidence type="ECO:0000256" key="9">
    <source>
        <dbReference type="PROSITE-ProRule" id="PRU00169"/>
    </source>
</evidence>
<evidence type="ECO:0000259" key="12">
    <source>
        <dbReference type="PROSITE" id="PS50112"/>
    </source>
</evidence>
<evidence type="ECO:0000256" key="4">
    <source>
        <dbReference type="ARBA" id="ARBA00022679"/>
    </source>
</evidence>
<evidence type="ECO:0000256" key="6">
    <source>
        <dbReference type="ARBA" id="ARBA00022777"/>
    </source>
</evidence>
<dbReference type="CDD" id="cd16919">
    <property type="entry name" value="HATPase_CckA-like"/>
    <property type="match status" value="1"/>
</dbReference>
<evidence type="ECO:0000256" key="3">
    <source>
        <dbReference type="ARBA" id="ARBA00022553"/>
    </source>
</evidence>
<dbReference type="EMBL" id="QYUM01000003">
    <property type="protein sequence ID" value="RJF90401.1"/>
    <property type="molecule type" value="Genomic_DNA"/>
</dbReference>
<dbReference type="SMART" id="SM00086">
    <property type="entry name" value="PAC"/>
    <property type="match status" value="2"/>
</dbReference>
<dbReference type="SMART" id="SM00387">
    <property type="entry name" value="HATPase_c"/>
    <property type="match status" value="1"/>
</dbReference>
<evidence type="ECO:0000259" key="11">
    <source>
        <dbReference type="PROSITE" id="PS50110"/>
    </source>
</evidence>
<dbReference type="CDD" id="cd00082">
    <property type="entry name" value="HisKA"/>
    <property type="match status" value="1"/>
</dbReference>
<dbReference type="SUPFAM" id="SSF52172">
    <property type="entry name" value="CheY-like"/>
    <property type="match status" value="1"/>
</dbReference>
<gene>
    <name evidence="14" type="ORF">D3876_09120</name>
</gene>
<dbReference type="PANTHER" id="PTHR43065:SF46">
    <property type="entry name" value="C4-DICARBOXYLATE TRANSPORT SENSOR PROTEIN DCTB"/>
    <property type="match status" value="1"/>
</dbReference>
<evidence type="ECO:0000256" key="8">
    <source>
        <dbReference type="ARBA" id="ARBA00023012"/>
    </source>
</evidence>
<dbReference type="InterPro" id="IPR000014">
    <property type="entry name" value="PAS"/>
</dbReference>
<dbReference type="InterPro" id="IPR036097">
    <property type="entry name" value="HisK_dim/P_sf"/>
</dbReference>
<evidence type="ECO:0000256" key="7">
    <source>
        <dbReference type="ARBA" id="ARBA00022840"/>
    </source>
</evidence>
<evidence type="ECO:0000256" key="2">
    <source>
        <dbReference type="ARBA" id="ARBA00012438"/>
    </source>
</evidence>
<sequence length="677" mass="74959">MSISELRMLADRMDQLAWLASPSGSRYWFNKRWFDYTGKSYGEVRGWDWLCVHHPDHAERVEAGLRNCLERGEPWEDTFPLRRWDGSFRWFLTRAFPVRDEDGVVRRWFGTNTDVTRQIEAEQALRDAAERFEVEASARAALLAQMDEGVIVTDPDGRITFINEAAKRLHGVDQLDIGPEEYSDTYNLYTEDGRPYPHEQLPLARAVMNGEVVSDARWRIRRPDGREVLAIGSARPFWDAEGKLLGAVLTVRDDTARNAAEAALRDLNATLEDRVAETIREREVLGDALRQAQKMEAVGQLTGGIAHDFNNLLTIITGNLDMLRRALAEGAEPRVRRMVDNALTGAERAASLTQRLLAFSRRQPLSPRRVDMDALLAGMSDLLARSLGEMIDIRTVSSTGLWPVEVDANQLENAILNLAVNARDAMPGGGALTIETANVTLDEAYAARQAEVVPGDYVVIAVTDTGAGIARDTLERVFEPFFTTKDVDKGTGLGLSMVYGFVKQSGGNVRLYSELGQGTTVKIYLPRMTWAGVDEGKATESALRARPGQCETLLVVEDDPGVRAYSVELMRELGYNVLEAHDGPSALGMIERHGAPIDLLFTDVVMPGMSGRDLAEAARRLQPGLPILYTTGYARSAIVHGGRLDPGVDIITKPFTYDGLAKRLREVIDRTDGEVSS</sequence>
<dbReference type="InterPro" id="IPR005467">
    <property type="entry name" value="His_kinase_dom"/>
</dbReference>
<dbReference type="InterPro" id="IPR013655">
    <property type="entry name" value="PAS_fold_3"/>
</dbReference>
<dbReference type="InterPro" id="IPR000700">
    <property type="entry name" value="PAS-assoc_C"/>
</dbReference>
<feature type="domain" description="Response regulatory" evidence="11">
    <location>
        <begin position="552"/>
        <end position="668"/>
    </location>
</feature>
<name>A0A418WK30_9SPHN</name>
<dbReference type="EC" id="2.7.13.3" evidence="2"/>
<feature type="domain" description="PAS" evidence="12">
    <location>
        <begin position="135"/>
        <end position="210"/>
    </location>
</feature>
<dbReference type="NCBIfam" id="TIGR00229">
    <property type="entry name" value="sensory_box"/>
    <property type="match status" value="2"/>
</dbReference>
<dbReference type="PANTHER" id="PTHR43065">
    <property type="entry name" value="SENSOR HISTIDINE KINASE"/>
    <property type="match status" value="1"/>
</dbReference>
<dbReference type="InterPro" id="IPR003661">
    <property type="entry name" value="HisK_dim/P_dom"/>
</dbReference>
<keyword evidence="15" id="KW-1185">Reference proteome</keyword>
<dbReference type="PROSITE" id="PS50113">
    <property type="entry name" value="PAC"/>
    <property type="match status" value="2"/>
</dbReference>
<keyword evidence="3 9" id="KW-0597">Phosphoprotein</keyword>
<dbReference type="FunFam" id="3.30.450.20:FF:000099">
    <property type="entry name" value="Sensory box sensor histidine kinase"/>
    <property type="match status" value="1"/>
</dbReference>
<feature type="modified residue" description="4-aspartylphosphate" evidence="9">
    <location>
        <position position="603"/>
    </location>
</feature>
<feature type="domain" description="PAC" evidence="13">
    <location>
        <begin position="214"/>
        <end position="266"/>
    </location>
</feature>
<evidence type="ECO:0000259" key="13">
    <source>
        <dbReference type="PROSITE" id="PS50113"/>
    </source>
</evidence>
<dbReference type="Pfam" id="PF13426">
    <property type="entry name" value="PAS_9"/>
    <property type="match status" value="1"/>
</dbReference>
<dbReference type="InterPro" id="IPR001610">
    <property type="entry name" value="PAC"/>
</dbReference>
<dbReference type="PROSITE" id="PS50109">
    <property type="entry name" value="HIS_KIN"/>
    <property type="match status" value="1"/>
</dbReference>
<dbReference type="Gene3D" id="1.10.287.130">
    <property type="match status" value="1"/>
</dbReference>
<dbReference type="InterPro" id="IPR001789">
    <property type="entry name" value="Sig_transdc_resp-reg_receiver"/>
</dbReference>
<dbReference type="Pfam" id="PF00072">
    <property type="entry name" value="Response_reg"/>
    <property type="match status" value="1"/>
</dbReference>
<organism evidence="14 15">
    <name type="scientific">Sphingomonas cavernae</name>
    <dbReference type="NCBI Taxonomy" id="2320861"/>
    <lineage>
        <taxon>Bacteria</taxon>
        <taxon>Pseudomonadati</taxon>
        <taxon>Pseudomonadota</taxon>
        <taxon>Alphaproteobacteria</taxon>
        <taxon>Sphingomonadales</taxon>
        <taxon>Sphingomonadaceae</taxon>
        <taxon>Sphingomonas</taxon>
    </lineage>
</organism>
<evidence type="ECO:0000259" key="10">
    <source>
        <dbReference type="PROSITE" id="PS50109"/>
    </source>
</evidence>
<dbReference type="InterPro" id="IPR004358">
    <property type="entry name" value="Sig_transdc_His_kin-like_C"/>
</dbReference>
<dbReference type="Pfam" id="PF00512">
    <property type="entry name" value="HisKA"/>
    <property type="match status" value="1"/>
</dbReference>